<sequence length="244" mass="24800">MNKKLAAALSGGAVLVLALSGCGDDDSDKKVNDWAKTFCDQAQPQIKKITDANAAIEKQTADESKPADVQKTDSTAFQQISDAYKSLAGSLDKAGVPPVKDGDKTQQEAVKELTASSTSYADLKKKVDALDTGDQAKFADGLKGVADQLNTISKSSDDALKRLESGDLGKAMQKQPGCRKQNASAPSSASPAAGGDASKQASPSGSASQSAKPSGSAKPSESAKASESAKPSDSAKPSSSSSGE</sequence>
<feature type="region of interest" description="Disordered" evidence="1">
    <location>
        <begin position="91"/>
        <end position="114"/>
    </location>
</feature>
<dbReference type="RefSeq" id="WP_344077396.1">
    <property type="nucleotide sequence ID" value="NZ_BAAACA010000037.1"/>
</dbReference>
<dbReference type="PROSITE" id="PS51257">
    <property type="entry name" value="PROKAR_LIPOPROTEIN"/>
    <property type="match status" value="1"/>
</dbReference>
<evidence type="ECO:0008006" key="4">
    <source>
        <dbReference type="Google" id="ProtNLM"/>
    </source>
</evidence>
<protein>
    <recommendedName>
        <fullName evidence="4">Small secreted protein</fullName>
    </recommendedName>
</protein>
<feature type="compositionally biased region" description="Basic and acidic residues" evidence="1">
    <location>
        <begin position="100"/>
        <end position="111"/>
    </location>
</feature>
<gene>
    <name evidence="2" type="ORF">GCM10010394_52700</name>
</gene>
<evidence type="ECO:0000313" key="2">
    <source>
        <dbReference type="EMBL" id="GAA0616067.1"/>
    </source>
</evidence>
<organism evidence="2 3">
    <name type="scientific">Streptomyces crystallinus</name>
    <dbReference type="NCBI Taxonomy" id="68191"/>
    <lineage>
        <taxon>Bacteria</taxon>
        <taxon>Bacillati</taxon>
        <taxon>Actinomycetota</taxon>
        <taxon>Actinomycetes</taxon>
        <taxon>Kitasatosporales</taxon>
        <taxon>Streptomycetaceae</taxon>
        <taxon>Streptomyces</taxon>
    </lineage>
</organism>
<accession>A0ABP3RSD5</accession>
<keyword evidence="3" id="KW-1185">Reference proteome</keyword>
<name>A0ABP3RSD5_9ACTN</name>
<comment type="caution">
    <text evidence="2">The sequence shown here is derived from an EMBL/GenBank/DDBJ whole genome shotgun (WGS) entry which is preliminary data.</text>
</comment>
<feature type="compositionally biased region" description="Low complexity" evidence="1">
    <location>
        <begin position="183"/>
        <end position="244"/>
    </location>
</feature>
<dbReference type="EMBL" id="BAAACA010000037">
    <property type="protein sequence ID" value="GAA0616067.1"/>
    <property type="molecule type" value="Genomic_DNA"/>
</dbReference>
<evidence type="ECO:0000313" key="3">
    <source>
        <dbReference type="Proteomes" id="UP001500668"/>
    </source>
</evidence>
<proteinExistence type="predicted"/>
<feature type="compositionally biased region" description="Basic and acidic residues" evidence="1">
    <location>
        <begin position="155"/>
        <end position="167"/>
    </location>
</feature>
<evidence type="ECO:0000256" key="1">
    <source>
        <dbReference type="SAM" id="MobiDB-lite"/>
    </source>
</evidence>
<feature type="region of interest" description="Disordered" evidence="1">
    <location>
        <begin position="153"/>
        <end position="244"/>
    </location>
</feature>
<reference evidence="3" key="1">
    <citation type="journal article" date="2019" name="Int. J. Syst. Evol. Microbiol.">
        <title>The Global Catalogue of Microorganisms (GCM) 10K type strain sequencing project: providing services to taxonomists for standard genome sequencing and annotation.</title>
        <authorList>
            <consortium name="The Broad Institute Genomics Platform"/>
            <consortium name="The Broad Institute Genome Sequencing Center for Infectious Disease"/>
            <person name="Wu L."/>
            <person name="Ma J."/>
        </authorList>
    </citation>
    <scope>NUCLEOTIDE SEQUENCE [LARGE SCALE GENOMIC DNA]</scope>
    <source>
        <strain evidence="3">JCM 5067</strain>
    </source>
</reference>
<dbReference type="Proteomes" id="UP001500668">
    <property type="component" value="Unassembled WGS sequence"/>
</dbReference>